<dbReference type="RefSeq" id="WP_349660457.1">
    <property type="nucleotide sequence ID" value="NZ_JBEGDG010000010.1"/>
</dbReference>
<dbReference type="InterPro" id="IPR053162">
    <property type="entry name" value="DnaD"/>
</dbReference>
<feature type="compositionally biased region" description="Polar residues" evidence="2">
    <location>
        <begin position="154"/>
        <end position="170"/>
    </location>
</feature>
<comment type="caution">
    <text evidence="4">The sequence shown here is derived from an EMBL/GenBank/DDBJ whole genome shotgun (WGS) entry which is preliminary data.</text>
</comment>
<dbReference type="Pfam" id="PF07261">
    <property type="entry name" value="DnaB_2"/>
    <property type="match status" value="1"/>
</dbReference>
<feature type="domain" description="DnaB/C C-terminal" evidence="3">
    <location>
        <begin position="207"/>
        <end position="277"/>
    </location>
</feature>
<dbReference type="PANTHER" id="PTHR37293">
    <property type="entry name" value="PHAGE REPLICATION PROTEIN-RELATED"/>
    <property type="match status" value="1"/>
</dbReference>
<accession>A0ABV1MTV3</accession>
<evidence type="ECO:0000259" key="3">
    <source>
        <dbReference type="Pfam" id="PF07261"/>
    </source>
</evidence>
<dbReference type="InterPro" id="IPR034829">
    <property type="entry name" value="DnaD-like_sf"/>
</dbReference>
<organism evidence="4 5">
    <name type="scientific">Lysinibacillus zambalensis</name>
    <dbReference type="NCBI Taxonomy" id="3160866"/>
    <lineage>
        <taxon>Bacteria</taxon>
        <taxon>Bacillati</taxon>
        <taxon>Bacillota</taxon>
        <taxon>Bacilli</taxon>
        <taxon>Bacillales</taxon>
        <taxon>Bacillaceae</taxon>
        <taxon>Lysinibacillus</taxon>
    </lineage>
</organism>
<keyword evidence="5" id="KW-1185">Reference proteome</keyword>
<reference evidence="4 5" key="1">
    <citation type="submission" date="2024-06" db="EMBL/GenBank/DDBJ databases">
        <title>Lysinibacillus zambalefons sp. nov., a Novel Firmicute Isolated from the Poon Bato Zambales Hyperalkaline Spring.</title>
        <authorList>
            <person name="Aja J.A."/>
            <person name="Lazaro J.E.H."/>
            <person name="Llorin L.D."/>
            <person name="Lim K.R."/>
            <person name="Teodosio J."/>
            <person name="Dalisay D.S."/>
        </authorList>
    </citation>
    <scope>NUCLEOTIDE SEQUENCE [LARGE SCALE GENOMIC DNA]</scope>
    <source>
        <strain evidence="4 5">M3</strain>
    </source>
</reference>
<dbReference type="PANTHER" id="PTHR37293:SF5">
    <property type="entry name" value="DNA REPLICATION PROTEIN"/>
    <property type="match status" value="1"/>
</dbReference>
<dbReference type="EMBL" id="JBEGDG010000010">
    <property type="protein sequence ID" value="MEQ6355946.1"/>
    <property type="molecule type" value="Genomic_DNA"/>
</dbReference>
<name>A0ABV1MTV3_9BACI</name>
<dbReference type="NCBIfam" id="TIGR01446">
    <property type="entry name" value="DnaD_dom"/>
    <property type="match status" value="1"/>
</dbReference>
<evidence type="ECO:0000256" key="1">
    <source>
        <dbReference type="ARBA" id="ARBA00093462"/>
    </source>
</evidence>
<proteinExistence type="inferred from homology"/>
<evidence type="ECO:0000313" key="5">
    <source>
        <dbReference type="Proteomes" id="UP001478862"/>
    </source>
</evidence>
<evidence type="ECO:0000256" key="2">
    <source>
        <dbReference type="SAM" id="MobiDB-lite"/>
    </source>
</evidence>
<dbReference type="Gene3D" id="1.10.10.630">
    <property type="entry name" value="DnaD domain-like"/>
    <property type="match status" value="1"/>
</dbReference>
<dbReference type="Proteomes" id="UP001478862">
    <property type="component" value="Unassembled WGS sequence"/>
</dbReference>
<comment type="similarity">
    <text evidence="1">Belongs to the DnaB/DnaD family.</text>
</comment>
<gene>
    <name evidence="4" type="ORF">ABNX05_15050</name>
</gene>
<feature type="region of interest" description="Disordered" evidence="2">
    <location>
        <begin position="151"/>
        <end position="170"/>
    </location>
</feature>
<dbReference type="InterPro" id="IPR006343">
    <property type="entry name" value="DnaB/C_C"/>
</dbReference>
<sequence length="354" mass="40765">MFSTGNTTVDTVGKMHFEGNTIPHLWYENICFENDKPDLNAIIILAEIVYWYRPTYVREELTGQIIEVRKRFNADLLQRSYESFSIQFGISKRQAKDAIMRLENMKIIKRHFRTINPHGTPLSNVLFIELSVSHLGGVTFKRQRVSHPNVIGSDISTSEVSHPNVTPMTSQRQTYTEITTEITTDINNDDDKTVPSNVPGKKEPNAFEFYEQNHFGALGALIANKIDGWINDLSEPLVIKAMEKAVMNGKTNWGYVETILKDWSNKKLLTLEAVEAEDLRWKNQQIKAQQQSRPQRAYKQSGRTEVVPEWFHNRNENKQQEPTEQPNTNIDFEAERQKILASLGKIETTVQEKL</sequence>
<feature type="region of interest" description="Disordered" evidence="2">
    <location>
        <begin position="313"/>
        <end position="332"/>
    </location>
</feature>
<protein>
    <submittedName>
        <fullName evidence="4">DnaD domain protein</fullName>
    </submittedName>
</protein>
<evidence type="ECO:0000313" key="4">
    <source>
        <dbReference type="EMBL" id="MEQ6355946.1"/>
    </source>
</evidence>
<dbReference type="SUPFAM" id="SSF158499">
    <property type="entry name" value="DnaD domain-like"/>
    <property type="match status" value="1"/>
</dbReference>